<feature type="compositionally biased region" description="Acidic residues" evidence="14">
    <location>
        <begin position="128"/>
        <end position="141"/>
    </location>
</feature>
<reference evidence="18 19" key="1">
    <citation type="submission" date="2014-04" db="EMBL/GenBank/DDBJ databases">
        <authorList>
            <consortium name="DOE Joint Genome Institute"/>
            <person name="Kuo A."/>
            <person name="Kohler A."/>
            <person name="Nagy L.G."/>
            <person name="Floudas D."/>
            <person name="Copeland A."/>
            <person name="Barry K.W."/>
            <person name="Cichocki N."/>
            <person name="Veneault-Fourrey C."/>
            <person name="LaButti K."/>
            <person name="Lindquist E.A."/>
            <person name="Lipzen A."/>
            <person name="Lundell T."/>
            <person name="Morin E."/>
            <person name="Murat C."/>
            <person name="Sun H."/>
            <person name="Tunlid A."/>
            <person name="Henrissat B."/>
            <person name="Grigoriev I.V."/>
            <person name="Hibbett D.S."/>
            <person name="Martin F."/>
            <person name="Nordberg H.P."/>
            <person name="Cantor M.N."/>
            <person name="Hua S.X."/>
        </authorList>
    </citation>
    <scope>NUCLEOTIDE SEQUENCE [LARGE SCALE GENOMIC DNA]</scope>
    <source>
        <strain evidence="18 19">LaAM-08-1</strain>
    </source>
</reference>
<keyword evidence="5 12" id="KW-0378">Hydrolase</keyword>
<dbReference type="CDD" id="cd18787">
    <property type="entry name" value="SF2_C_DEAD"/>
    <property type="match status" value="1"/>
</dbReference>
<keyword evidence="19" id="KW-1185">Reference proteome</keyword>
<dbReference type="OrthoDB" id="10259843at2759"/>
<dbReference type="GO" id="GO:0005634">
    <property type="term" value="C:nucleus"/>
    <property type="evidence" value="ECO:0007669"/>
    <property type="project" value="UniProtKB-SubCell"/>
</dbReference>
<keyword evidence="7 12" id="KW-0067">ATP-binding</keyword>
<dbReference type="InterPro" id="IPR011545">
    <property type="entry name" value="DEAD/DEAH_box_helicase_dom"/>
</dbReference>
<dbReference type="STRING" id="1095629.A0A0C9XZA2"/>
<feature type="compositionally biased region" description="Basic residues" evidence="14">
    <location>
        <begin position="749"/>
        <end position="761"/>
    </location>
</feature>
<evidence type="ECO:0000313" key="18">
    <source>
        <dbReference type="EMBL" id="KIK06979.1"/>
    </source>
</evidence>
<comment type="catalytic activity">
    <reaction evidence="10">
        <text>ATP + H2O = ADP + phosphate + H(+)</text>
        <dbReference type="Rhea" id="RHEA:13065"/>
        <dbReference type="ChEBI" id="CHEBI:15377"/>
        <dbReference type="ChEBI" id="CHEBI:15378"/>
        <dbReference type="ChEBI" id="CHEBI:30616"/>
        <dbReference type="ChEBI" id="CHEBI:43474"/>
        <dbReference type="ChEBI" id="CHEBI:456216"/>
        <dbReference type="EC" id="3.6.4.13"/>
    </reaction>
</comment>
<evidence type="ECO:0000256" key="14">
    <source>
        <dbReference type="SAM" id="MobiDB-lite"/>
    </source>
</evidence>
<evidence type="ECO:0000256" key="13">
    <source>
        <dbReference type="SAM" id="Coils"/>
    </source>
</evidence>
<dbReference type="GO" id="GO:0005829">
    <property type="term" value="C:cytosol"/>
    <property type="evidence" value="ECO:0007669"/>
    <property type="project" value="TreeGrafter"/>
</dbReference>
<evidence type="ECO:0000256" key="10">
    <source>
        <dbReference type="ARBA" id="ARBA00047984"/>
    </source>
</evidence>
<sequence>MTDYVMTIDSDTEDARPMSIKQDLGEGWLDPDFVFDLAGDPYSDFVRAYNGMQDFVKRGSKPQPISVDEIITRRRLSSKRKRKEMDIDEDDDGRGDFDADTQDGIDEEDNRANSDTGNSEAGDPLATSDEDSDGNEDDDVEGSAGEDQVSSDDSDSEGETQAEKDRKIAFFDSEHRPAETHESFFSMNLSRPLLKSIASLGFNKPTPIQAAAIPVALLGKDVVGNAVTGSGKTAAFIVPMVERLLYREKGKKAAATRCLVLVPTRELAVQCFDVGIKLSTHTDIQLCLLVGGLSLKSQEMALRARPDIVIATPGRLIDHIRNSPAFTLDAIDILVLDEADRMLSDGFADELAEIIKSCPVSRQTMLFSATMTDSVDELVKMSLNKPVRLFVDPRKTTARGLVQEFVRVRAGKDSERSALLVALCKRTFKNRVIIFLRSKKLAHQMRIVFSLLGLKCEELHGDLSQEQRLKALQLFRDGQVDFLMATDLASRGLDIKGVETIINYDMPGQLSQYLHRVGRTARAGKQGRSVTLVGEADRKMLKAAIKHSTGEDKVRHRVIAADTVQRWVEKLDDLKAEIAEILKEEKEEKQLRKADMELTKGQNMIEHEAEIYSRPARTWFQTSKEKEKAAATSKQVHETGGDRDVKSKGDNAKPNRDKLSGLSRKAKRRKLAMEEDKELGDERAVNAAIRMAKKSARPSKIGVPLPAKTSNEKAKRRPLRYGSAFERDLGQKPKHQEGIRAKKGDTVKLGKKGGKHKGRKP</sequence>
<dbReference type="Proteomes" id="UP000054477">
    <property type="component" value="Unassembled WGS sequence"/>
</dbReference>
<dbReference type="SMART" id="SM00490">
    <property type="entry name" value="HELICc"/>
    <property type="match status" value="1"/>
</dbReference>
<name>A0A0C9XZA2_9AGAR</name>
<comment type="similarity">
    <text evidence="12">Belongs to the DEAD box helicase family.</text>
</comment>
<dbReference type="AlphaFoldDB" id="A0A0C9XZA2"/>
<evidence type="ECO:0000256" key="5">
    <source>
        <dbReference type="ARBA" id="ARBA00022801"/>
    </source>
</evidence>
<comment type="subcellular location">
    <subcellularLocation>
        <location evidence="1">Nucleus</location>
    </subcellularLocation>
</comment>
<feature type="compositionally biased region" description="Basic and acidic residues" evidence="14">
    <location>
        <begin position="623"/>
        <end position="659"/>
    </location>
</feature>
<evidence type="ECO:0000256" key="6">
    <source>
        <dbReference type="ARBA" id="ARBA00022806"/>
    </source>
</evidence>
<dbReference type="SUPFAM" id="SSF52540">
    <property type="entry name" value="P-loop containing nucleoside triphosphate hydrolases"/>
    <property type="match status" value="1"/>
</dbReference>
<evidence type="ECO:0000259" key="17">
    <source>
        <dbReference type="PROSITE" id="PS51195"/>
    </source>
</evidence>
<dbReference type="SMART" id="SM00487">
    <property type="entry name" value="DEXDc"/>
    <property type="match status" value="1"/>
</dbReference>
<dbReference type="GO" id="GO:0005524">
    <property type="term" value="F:ATP binding"/>
    <property type="evidence" value="ECO:0007669"/>
    <property type="project" value="UniProtKB-KW"/>
</dbReference>
<dbReference type="InterPro" id="IPR000629">
    <property type="entry name" value="RNA-helicase_DEAD-box_CS"/>
</dbReference>
<dbReference type="PANTHER" id="PTHR47959:SF1">
    <property type="entry name" value="ATP-DEPENDENT RNA HELICASE DBPA"/>
    <property type="match status" value="1"/>
</dbReference>
<evidence type="ECO:0000313" key="19">
    <source>
        <dbReference type="Proteomes" id="UP000054477"/>
    </source>
</evidence>
<dbReference type="Gene3D" id="3.40.50.300">
    <property type="entry name" value="P-loop containing nucleotide triphosphate hydrolases"/>
    <property type="match status" value="2"/>
</dbReference>
<evidence type="ECO:0000256" key="1">
    <source>
        <dbReference type="ARBA" id="ARBA00004123"/>
    </source>
</evidence>
<dbReference type="HOGENOM" id="CLU_003041_3_2_1"/>
<evidence type="ECO:0000256" key="11">
    <source>
        <dbReference type="PROSITE-ProRule" id="PRU00552"/>
    </source>
</evidence>
<evidence type="ECO:0000256" key="3">
    <source>
        <dbReference type="ARBA" id="ARBA00022517"/>
    </source>
</evidence>
<accession>A0A0C9XZA2</accession>
<dbReference type="PANTHER" id="PTHR47959">
    <property type="entry name" value="ATP-DEPENDENT RNA HELICASE RHLE-RELATED"/>
    <property type="match status" value="1"/>
</dbReference>
<dbReference type="GO" id="GO:0042254">
    <property type="term" value="P:ribosome biogenesis"/>
    <property type="evidence" value="ECO:0007669"/>
    <property type="project" value="UniProtKB-KW"/>
</dbReference>
<dbReference type="PROSITE" id="PS51192">
    <property type="entry name" value="HELICASE_ATP_BIND_1"/>
    <property type="match status" value="1"/>
</dbReference>
<dbReference type="CDD" id="cd17947">
    <property type="entry name" value="DEADc_DDX27"/>
    <property type="match status" value="1"/>
</dbReference>
<feature type="compositionally biased region" description="Basic and acidic residues" evidence="14">
    <location>
        <begin position="161"/>
        <end position="170"/>
    </location>
</feature>
<dbReference type="PROSITE" id="PS51194">
    <property type="entry name" value="HELICASE_CTER"/>
    <property type="match status" value="1"/>
</dbReference>
<dbReference type="EMBL" id="KN838550">
    <property type="protein sequence ID" value="KIK06979.1"/>
    <property type="molecule type" value="Genomic_DNA"/>
</dbReference>
<dbReference type="GO" id="GO:0016787">
    <property type="term" value="F:hydrolase activity"/>
    <property type="evidence" value="ECO:0007669"/>
    <property type="project" value="UniProtKB-KW"/>
</dbReference>
<keyword evidence="8" id="KW-0694">RNA-binding</keyword>
<keyword evidence="3" id="KW-0690">Ribosome biogenesis</keyword>
<evidence type="ECO:0000256" key="2">
    <source>
        <dbReference type="ARBA" id="ARBA00012552"/>
    </source>
</evidence>
<keyword evidence="6 12" id="KW-0347">Helicase</keyword>
<dbReference type="PROSITE" id="PS51195">
    <property type="entry name" value="Q_MOTIF"/>
    <property type="match status" value="1"/>
</dbReference>
<organism evidence="18 19">
    <name type="scientific">Laccaria amethystina LaAM-08-1</name>
    <dbReference type="NCBI Taxonomy" id="1095629"/>
    <lineage>
        <taxon>Eukaryota</taxon>
        <taxon>Fungi</taxon>
        <taxon>Dikarya</taxon>
        <taxon>Basidiomycota</taxon>
        <taxon>Agaricomycotina</taxon>
        <taxon>Agaricomycetes</taxon>
        <taxon>Agaricomycetidae</taxon>
        <taxon>Agaricales</taxon>
        <taxon>Agaricineae</taxon>
        <taxon>Hydnangiaceae</taxon>
        <taxon>Laccaria</taxon>
    </lineage>
</organism>
<protein>
    <recommendedName>
        <fullName evidence="2">RNA helicase</fullName>
        <ecNumber evidence="2">3.6.4.13</ecNumber>
    </recommendedName>
</protein>
<keyword evidence="4 12" id="KW-0547">Nucleotide-binding</keyword>
<gene>
    <name evidence="18" type="ORF">K443DRAFT_673870</name>
</gene>
<dbReference type="EC" id="3.6.4.13" evidence="2"/>
<feature type="domain" description="Helicase ATP-binding" evidence="15">
    <location>
        <begin position="213"/>
        <end position="389"/>
    </location>
</feature>
<evidence type="ECO:0000256" key="4">
    <source>
        <dbReference type="ARBA" id="ARBA00022741"/>
    </source>
</evidence>
<dbReference type="Pfam" id="PF00270">
    <property type="entry name" value="DEAD"/>
    <property type="match status" value="1"/>
</dbReference>
<proteinExistence type="inferred from homology"/>
<evidence type="ECO:0000256" key="8">
    <source>
        <dbReference type="ARBA" id="ARBA00022884"/>
    </source>
</evidence>
<feature type="domain" description="Helicase C-terminal" evidence="16">
    <location>
        <begin position="419"/>
        <end position="572"/>
    </location>
</feature>
<keyword evidence="13" id="KW-0175">Coiled coil</keyword>
<dbReference type="GO" id="GO:0010467">
    <property type="term" value="P:gene expression"/>
    <property type="evidence" value="ECO:0007669"/>
    <property type="project" value="UniProtKB-ARBA"/>
</dbReference>
<feature type="coiled-coil region" evidence="13">
    <location>
        <begin position="564"/>
        <end position="599"/>
    </location>
</feature>
<feature type="compositionally biased region" description="Basic and acidic residues" evidence="14">
    <location>
        <begin position="725"/>
        <end position="748"/>
    </location>
</feature>
<feature type="compositionally biased region" description="Acidic residues" evidence="14">
    <location>
        <begin position="86"/>
        <end position="109"/>
    </location>
</feature>
<dbReference type="Pfam" id="PF00271">
    <property type="entry name" value="Helicase_C"/>
    <property type="match status" value="1"/>
</dbReference>
<evidence type="ECO:0000259" key="15">
    <source>
        <dbReference type="PROSITE" id="PS51192"/>
    </source>
</evidence>
<evidence type="ECO:0000259" key="16">
    <source>
        <dbReference type="PROSITE" id="PS51194"/>
    </source>
</evidence>
<feature type="domain" description="DEAD-box RNA helicase Q" evidence="17">
    <location>
        <begin position="182"/>
        <end position="210"/>
    </location>
</feature>
<dbReference type="InterPro" id="IPR027417">
    <property type="entry name" value="P-loop_NTPase"/>
</dbReference>
<evidence type="ECO:0000256" key="9">
    <source>
        <dbReference type="ARBA" id="ARBA00023242"/>
    </source>
</evidence>
<dbReference type="GO" id="GO:0003724">
    <property type="term" value="F:RNA helicase activity"/>
    <property type="evidence" value="ECO:0007669"/>
    <property type="project" value="UniProtKB-EC"/>
</dbReference>
<evidence type="ECO:0000256" key="12">
    <source>
        <dbReference type="RuleBase" id="RU000492"/>
    </source>
</evidence>
<feature type="region of interest" description="Disordered" evidence="14">
    <location>
        <begin position="76"/>
        <end position="170"/>
    </location>
</feature>
<feature type="region of interest" description="Disordered" evidence="14">
    <location>
        <begin position="622"/>
        <end position="761"/>
    </location>
</feature>
<dbReference type="InterPro" id="IPR001650">
    <property type="entry name" value="Helicase_C-like"/>
</dbReference>
<evidence type="ECO:0000256" key="7">
    <source>
        <dbReference type="ARBA" id="ARBA00022840"/>
    </source>
</evidence>
<keyword evidence="9" id="KW-0539">Nucleus</keyword>
<dbReference type="InterPro" id="IPR014014">
    <property type="entry name" value="RNA_helicase_DEAD_Q_motif"/>
</dbReference>
<reference evidence="19" key="2">
    <citation type="submission" date="2015-01" db="EMBL/GenBank/DDBJ databases">
        <title>Evolutionary Origins and Diversification of the Mycorrhizal Mutualists.</title>
        <authorList>
            <consortium name="DOE Joint Genome Institute"/>
            <consortium name="Mycorrhizal Genomics Consortium"/>
            <person name="Kohler A."/>
            <person name="Kuo A."/>
            <person name="Nagy L.G."/>
            <person name="Floudas D."/>
            <person name="Copeland A."/>
            <person name="Barry K.W."/>
            <person name="Cichocki N."/>
            <person name="Veneault-Fourrey C."/>
            <person name="LaButti K."/>
            <person name="Lindquist E.A."/>
            <person name="Lipzen A."/>
            <person name="Lundell T."/>
            <person name="Morin E."/>
            <person name="Murat C."/>
            <person name="Riley R."/>
            <person name="Ohm R."/>
            <person name="Sun H."/>
            <person name="Tunlid A."/>
            <person name="Henrissat B."/>
            <person name="Grigoriev I.V."/>
            <person name="Hibbett D.S."/>
            <person name="Martin F."/>
        </authorList>
    </citation>
    <scope>NUCLEOTIDE SEQUENCE [LARGE SCALE GENOMIC DNA]</scope>
    <source>
        <strain evidence="19">LaAM-08-1</strain>
    </source>
</reference>
<dbReference type="PROSITE" id="PS00039">
    <property type="entry name" value="DEAD_ATP_HELICASE"/>
    <property type="match status" value="1"/>
</dbReference>
<dbReference type="GO" id="GO:0003723">
    <property type="term" value="F:RNA binding"/>
    <property type="evidence" value="ECO:0007669"/>
    <property type="project" value="UniProtKB-KW"/>
</dbReference>
<feature type="short sequence motif" description="Q motif" evidence="11">
    <location>
        <begin position="182"/>
        <end position="210"/>
    </location>
</feature>
<feature type="compositionally biased region" description="Acidic residues" evidence="14">
    <location>
        <begin position="149"/>
        <end position="160"/>
    </location>
</feature>
<dbReference type="InterPro" id="IPR014001">
    <property type="entry name" value="Helicase_ATP-bd"/>
</dbReference>
<dbReference type="InterPro" id="IPR050079">
    <property type="entry name" value="DEAD_box_RNA_helicase"/>
</dbReference>